<keyword evidence="3" id="KW-1185">Reference proteome</keyword>
<dbReference type="AlphaFoldDB" id="A0A9W7TBD9"/>
<evidence type="ECO:0000256" key="1">
    <source>
        <dbReference type="SAM" id="MobiDB-lite"/>
    </source>
</evidence>
<accession>A0A9W7TBD9</accession>
<comment type="caution">
    <text evidence="2">The sequence shown here is derived from an EMBL/GenBank/DDBJ whole genome shotgun (WGS) entry which is preliminary data.</text>
</comment>
<feature type="region of interest" description="Disordered" evidence="1">
    <location>
        <begin position="163"/>
        <end position="229"/>
    </location>
</feature>
<proteinExistence type="predicted"/>
<sequence>MVPVGPSFSLFMYPGSVLGSSKPQGVLIPVATSEHNIQQQSSPRTDHRRISPLGVYKPYGLNTSGAFLQPVVGSAPDPTPDPQTFPPESLALQGQMSNFLPLNVPMQVYSVVQQAVIADSDSSEEGKTAHVIYLIPVSVESSNMGVMEGTVPNPDPGHLHIQTTNSSPTVTPAVRPEAQRQLGESVGPKTVTERPHSGKTLIDPKHGRGMQDELSVKTKPLSPAGNIRQ</sequence>
<protein>
    <submittedName>
        <fullName evidence="2">Uncharacterized protein</fullName>
    </submittedName>
</protein>
<dbReference type="EMBL" id="JAFHDT010000021">
    <property type="protein sequence ID" value="KAI7793874.1"/>
    <property type="molecule type" value="Genomic_DNA"/>
</dbReference>
<evidence type="ECO:0000313" key="3">
    <source>
        <dbReference type="Proteomes" id="UP001059041"/>
    </source>
</evidence>
<evidence type="ECO:0000313" key="2">
    <source>
        <dbReference type="EMBL" id="KAI7793874.1"/>
    </source>
</evidence>
<name>A0A9W7TBD9_TRIRA</name>
<gene>
    <name evidence="2" type="ORF">IRJ41_003116</name>
</gene>
<reference evidence="2" key="1">
    <citation type="submission" date="2021-02" db="EMBL/GenBank/DDBJ databases">
        <title>Comparative genomics reveals that relaxation of natural selection precedes convergent phenotypic evolution of cavefish.</title>
        <authorList>
            <person name="Peng Z."/>
        </authorList>
    </citation>
    <scope>NUCLEOTIDE SEQUENCE</scope>
    <source>
        <tissue evidence="2">Muscle</tissue>
    </source>
</reference>
<dbReference type="Proteomes" id="UP001059041">
    <property type="component" value="Linkage Group LG21"/>
</dbReference>
<organism evidence="2 3">
    <name type="scientific">Triplophysa rosa</name>
    <name type="common">Cave loach</name>
    <dbReference type="NCBI Taxonomy" id="992332"/>
    <lineage>
        <taxon>Eukaryota</taxon>
        <taxon>Metazoa</taxon>
        <taxon>Chordata</taxon>
        <taxon>Craniata</taxon>
        <taxon>Vertebrata</taxon>
        <taxon>Euteleostomi</taxon>
        <taxon>Actinopterygii</taxon>
        <taxon>Neopterygii</taxon>
        <taxon>Teleostei</taxon>
        <taxon>Ostariophysi</taxon>
        <taxon>Cypriniformes</taxon>
        <taxon>Nemacheilidae</taxon>
        <taxon>Triplophysa</taxon>
    </lineage>
</organism>
<feature type="compositionally biased region" description="Basic and acidic residues" evidence="1">
    <location>
        <begin position="191"/>
        <end position="216"/>
    </location>
</feature>